<comment type="caution">
    <text evidence="2">The sequence shown here is derived from an EMBL/GenBank/DDBJ whole genome shotgun (WGS) entry which is preliminary data.</text>
</comment>
<accession>A0A5B7FCB2</accession>
<evidence type="ECO:0000313" key="2">
    <source>
        <dbReference type="EMBL" id="MPC43197.1"/>
    </source>
</evidence>
<name>A0A5B7FCB2_PORTR</name>
<dbReference type="Proteomes" id="UP000324222">
    <property type="component" value="Unassembled WGS sequence"/>
</dbReference>
<sequence>MAVVVKMSYICILQLLYSGYTSDVTNNLGGMIHTYRYHAHTVCMPYGVTGKQSLVTWVHSTTVQVNTAEQQIP</sequence>
<organism evidence="2 3">
    <name type="scientific">Portunus trituberculatus</name>
    <name type="common">Swimming crab</name>
    <name type="synonym">Neptunus trituberculatus</name>
    <dbReference type="NCBI Taxonomy" id="210409"/>
    <lineage>
        <taxon>Eukaryota</taxon>
        <taxon>Metazoa</taxon>
        <taxon>Ecdysozoa</taxon>
        <taxon>Arthropoda</taxon>
        <taxon>Crustacea</taxon>
        <taxon>Multicrustacea</taxon>
        <taxon>Malacostraca</taxon>
        <taxon>Eumalacostraca</taxon>
        <taxon>Eucarida</taxon>
        <taxon>Decapoda</taxon>
        <taxon>Pleocyemata</taxon>
        <taxon>Brachyura</taxon>
        <taxon>Eubrachyura</taxon>
        <taxon>Portunoidea</taxon>
        <taxon>Portunidae</taxon>
        <taxon>Portuninae</taxon>
        <taxon>Portunus</taxon>
    </lineage>
</organism>
<feature type="signal peptide" evidence="1">
    <location>
        <begin position="1"/>
        <end position="21"/>
    </location>
</feature>
<evidence type="ECO:0000256" key="1">
    <source>
        <dbReference type="SAM" id="SignalP"/>
    </source>
</evidence>
<dbReference type="AlphaFoldDB" id="A0A5B7FCB2"/>
<dbReference type="EMBL" id="VSRR010005724">
    <property type="protein sequence ID" value="MPC43197.1"/>
    <property type="molecule type" value="Genomic_DNA"/>
</dbReference>
<evidence type="ECO:0008006" key="4">
    <source>
        <dbReference type="Google" id="ProtNLM"/>
    </source>
</evidence>
<keyword evidence="3" id="KW-1185">Reference proteome</keyword>
<feature type="chain" id="PRO_5022846705" description="Secreted protein" evidence="1">
    <location>
        <begin position="22"/>
        <end position="73"/>
    </location>
</feature>
<gene>
    <name evidence="2" type="ORF">E2C01_036837</name>
</gene>
<protein>
    <recommendedName>
        <fullName evidence="4">Secreted protein</fullName>
    </recommendedName>
</protein>
<keyword evidence="1" id="KW-0732">Signal</keyword>
<evidence type="ECO:0000313" key="3">
    <source>
        <dbReference type="Proteomes" id="UP000324222"/>
    </source>
</evidence>
<proteinExistence type="predicted"/>
<reference evidence="2 3" key="1">
    <citation type="submission" date="2019-05" db="EMBL/GenBank/DDBJ databases">
        <title>Another draft genome of Portunus trituberculatus and its Hox gene families provides insights of decapod evolution.</title>
        <authorList>
            <person name="Jeong J.-H."/>
            <person name="Song I."/>
            <person name="Kim S."/>
            <person name="Choi T."/>
            <person name="Kim D."/>
            <person name="Ryu S."/>
            <person name="Kim W."/>
        </authorList>
    </citation>
    <scope>NUCLEOTIDE SEQUENCE [LARGE SCALE GENOMIC DNA]</scope>
    <source>
        <tissue evidence="2">Muscle</tissue>
    </source>
</reference>